<evidence type="ECO:0000256" key="9">
    <source>
        <dbReference type="ARBA" id="ARBA00049299"/>
    </source>
</evidence>
<feature type="domain" description="Protein kinase" evidence="13">
    <location>
        <begin position="267"/>
        <end position="522"/>
    </location>
</feature>
<feature type="compositionally biased region" description="Low complexity" evidence="12">
    <location>
        <begin position="132"/>
        <end position="142"/>
    </location>
</feature>
<proteinExistence type="inferred from homology"/>
<evidence type="ECO:0000256" key="12">
    <source>
        <dbReference type="SAM" id="MobiDB-lite"/>
    </source>
</evidence>
<feature type="compositionally biased region" description="Low complexity" evidence="12">
    <location>
        <begin position="217"/>
        <end position="236"/>
    </location>
</feature>
<dbReference type="OMA" id="VCKGLIY"/>
<sequence>MEDHSALVSKLGAIDLAGPHPGERSTDKAPGTPPTALRGVNGARPLGVNEAHKSSTPKRGLRAPRGGLNLQVPARGDTLGSGLYGGGEQGCGEGGNISEERAMFSGNGLEHPTETVGTLKRAPIGNLQLPATGTSAAGGSAALSQRPPVTNGRAGTSLSARKKPPGKLNITGGLGNLNGDMQQPQQKKEFSLSESGTFKEGDLTISKTGLTIQRDSGPLGAAGRPGGAFAAPERPYSLPPPPEDAEAPMVSNRPSPEEHESITLADLEVIKVVGVGSSGKVEKSRHRRTNKIFALKSVQLNMKEEVRKQIVNELKILHRSSCPSIVKCYGAFHSDGVIKIVLEYMDGGSLSDVLRAVNKIPEPFLGAISKQILLGLQYLHKLRIKHRDIKPANLLLNRRGDVKIADFGVSSQAGSSMSKCGSWVGTVTYMSPERIEGGQYGVDSDIWSMGLSIVECALGSFPYSQAPNLGFWDLLTFIVHNPAPVLPPDQFSPEFCDFVAACLKKRPQDRPSATQLLEHPFIKMYEGRHVDLAQLCK</sequence>
<dbReference type="Pfam" id="PF00069">
    <property type="entry name" value="Pkinase"/>
    <property type="match status" value="1"/>
</dbReference>
<dbReference type="InterPro" id="IPR011009">
    <property type="entry name" value="Kinase-like_dom_sf"/>
</dbReference>
<dbReference type="FunFam" id="3.30.200.20:FF:000716">
    <property type="entry name" value="Mitogen-activated protein kinase kinase 1"/>
    <property type="match status" value="1"/>
</dbReference>
<evidence type="ECO:0000256" key="6">
    <source>
        <dbReference type="ARBA" id="ARBA00038035"/>
    </source>
</evidence>
<evidence type="ECO:0000256" key="7">
    <source>
        <dbReference type="ARBA" id="ARBA00038999"/>
    </source>
</evidence>
<protein>
    <recommendedName>
        <fullName evidence="7">mitogen-activated protein kinase kinase</fullName>
        <ecNumber evidence="7">2.7.12.2</ecNumber>
    </recommendedName>
</protein>
<dbReference type="PANTHER" id="PTHR48013">
    <property type="entry name" value="DUAL SPECIFICITY MITOGEN-ACTIVATED PROTEIN KINASE KINASE 5-RELATED"/>
    <property type="match status" value="1"/>
</dbReference>
<keyword evidence="2" id="KW-0808">Transferase</keyword>
<dbReference type="PROSITE" id="PS50011">
    <property type="entry name" value="PROTEIN_KINASE_DOM"/>
    <property type="match status" value="1"/>
</dbReference>
<dbReference type="SUPFAM" id="SSF56112">
    <property type="entry name" value="Protein kinase-like (PK-like)"/>
    <property type="match status" value="1"/>
</dbReference>
<dbReference type="Proteomes" id="UP000054558">
    <property type="component" value="Unassembled WGS sequence"/>
</dbReference>
<dbReference type="Gene3D" id="3.30.200.20">
    <property type="entry name" value="Phosphorylase Kinase, domain 1"/>
    <property type="match status" value="1"/>
</dbReference>
<dbReference type="Gene3D" id="1.10.510.10">
    <property type="entry name" value="Transferase(Phosphotransferase) domain 1"/>
    <property type="match status" value="1"/>
</dbReference>
<dbReference type="GO" id="GO:0000165">
    <property type="term" value="P:MAPK cascade"/>
    <property type="evidence" value="ECO:0000318"/>
    <property type="project" value="GO_Central"/>
</dbReference>
<evidence type="ECO:0000256" key="5">
    <source>
        <dbReference type="ARBA" id="ARBA00022840"/>
    </source>
</evidence>
<dbReference type="InterPro" id="IPR008271">
    <property type="entry name" value="Ser/Thr_kinase_AS"/>
</dbReference>
<comment type="similarity">
    <text evidence="6">Belongs to the protein kinase superfamily. STE Ser/Thr protein kinase family. MAP kinase kinase subfamily.</text>
</comment>
<feature type="region of interest" description="Disordered" evidence="12">
    <location>
        <begin position="212"/>
        <end position="256"/>
    </location>
</feature>
<gene>
    <name evidence="14" type="ORF">KFL_001910100</name>
</gene>
<evidence type="ECO:0000256" key="1">
    <source>
        <dbReference type="ARBA" id="ARBA00022527"/>
    </source>
</evidence>
<keyword evidence="4 14" id="KW-0418">Kinase</keyword>
<name>A0A1Y1I5Q5_KLENI</name>
<dbReference type="GO" id="GO:0004708">
    <property type="term" value="F:MAP kinase kinase activity"/>
    <property type="evidence" value="ECO:0000318"/>
    <property type="project" value="GO_Central"/>
</dbReference>
<dbReference type="InterPro" id="IPR000719">
    <property type="entry name" value="Prot_kinase_dom"/>
</dbReference>
<comment type="catalytic activity">
    <reaction evidence="8">
        <text>L-seryl-[protein] + ATP = O-phospho-L-seryl-[protein] + ADP + H(+)</text>
        <dbReference type="Rhea" id="RHEA:17989"/>
        <dbReference type="Rhea" id="RHEA-COMP:9863"/>
        <dbReference type="Rhea" id="RHEA-COMP:11604"/>
        <dbReference type="ChEBI" id="CHEBI:15378"/>
        <dbReference type="ChEBI" id="CHEBI:29999"/>
        <dbReference type="ChEBI" id="CHEBI:30616"/>
        <dbReference type="ChEBI" id="CHEBI:83421"/>
        <dbReference type="ChEBI" id="CHEBI:456216"/>
        <dbReference type="EC" id="2.7.12.2"/>
    </reaction>
</comment>
<evidence type="ECO:0000313" key="15">
    <source>
        <dbReference type="Proteomes" id="UP000054558"/>
    </source>
</evidence>
<dbReference type="OrthoDB" id="10252354at2759"/>
<evidence type="ECO:0000313" key="14">
    <source>
        <dbReference type="EMBL" id="GAQ84491.1"/>
    </source>
</evidence>
<evidence type="ECO:0000256" key="8">
    <source>
        <dbReference type="ARBA" id="ARBA00049014"/>
    </source>
</evidence>
<evidence type="ECO:0000256" key="4">
    <source>
        <dbReference type="ARBA" id="ARBA00022777"/>
    </source>
</evidence>
<keyword evidence="3 11" id="KW-0547">Nucleotide-binding</keyword>
<dbReference type="AlphaFoldDB" id="A0A1Y1I5Q5"/>
<dbReference type="SMART" id="SM00220">
    <property type="entry name" value="S_TKc"/>
    <property type="match status" value="1"/>
</dbReference>
<dbReference type="EC" id="2.7.12.2" evidence="7"/>
<reference evidence="14 15" key="1">
    <citation type="journal article" date="2014" name="Nat. Commun.">
        <title>Klebsormidium flaccidum genome reveals primary factors for plant terrestrial adaptation.</title>
        <authorList>
            <person name="Hori K."/>
            <person name="Maruyama F."/>
            <person name="Fujisawa T."/>
            <person name="Togashi T."/>
            <person name="Yamamoto N."/>
            <person name="Seo M."/>
            <person name="Sato S."/>
            <person name="Yamada T."/>
            <person name="Mori H."/>
            <person name="Tajima N."/>
            <person name="Moriyama T."/>
            <person name="Ikeuchi M."/>
            <person name="Watanabe M."/>
            <person name="Wada H."/>
            <person name="Kobayashi K."/>
            <person name="Saito M."/>
            <person name="Masuda T."/>
            <person name="Sasaki-Sekimoto Y."/>
            <person name="Mashiguchi K."/>
            <person name="Awai K."/>
            <person name="Shimojima M."/>
            <person name="Masuda S."/>
            <person name="Iwai M."/>
            <person name="Nobusawa T."/>
            <person name="Narise T."/>
            <person name="Kondo S."/>
            <person name="Saito H."/>
            <person name="Sato R."/>
            <person name="Murakawa M."/>
            <person name="Ihara Y."/>
            <person name="Oshima-Yamada Y."/>
            <person name="Ohtaka K."/>
            <person name="Satoh M."/>
            <person name="Sonobe K."/>
            <person name="Ishii M."/>
            <person name="Ohtani R."/>
            <person name="Kanamori-Sato M."/>
            <person name="Honoki R."/>
            <person name="Miyazaki D."/>
            <person name="Mochizuki H."/>
            <person name="Umetsu J."/>
            <person name="Higashi K."/>
            <person name="Shibata D."/>
            <person name="Kamiya Y."/>
            <person name="Sato N."/>
            <person name="Nakamura Y."/>
            <person name="Tabata S."/>
            <person name="Ida S."/>
            <person name="Kurokawa K."/>
            <person name="Ohta H."/>
        </authorList>
    </citation>
    <scope>NUCLEOTIDE SEQUENCE [LARGE SCALE GENOMIC DNA]</scope>
    <source>
        <strain evidence="14 15">NIES-2285</strain>
    </source>
</reference>
<dbReference type="STRING" id="105231.A0A1Y1I5Q5"/>
<comment type="catalytic activity">
    <reaction evidence="9">
        <text>L-threonyl-[protein] + ATP = O-phospho-L-threonyl-[protein] + ADP + H(+)</text>
        <dbReference type="Rhea" id="RHEA:46608"/>
        <dbReference type="Rhea" id="RHEA-COMP:11060"/>
        <dbReference type="Rhea" id="RHEA-COMP:11605"/>
        <dbReference type="ChEBI" id="CHEBI:15378"/>
        <dbReference type="ChEBI" id="CHEBI:30013"/>
        <dbReference type="ChEBI" id="CHEBI:30616"/>
        <dbReference type="ChEBI" id="CHEBI:61977"/>
        <dbReference type="ChEBI" id="CHEBI:456216"/>
        <dbReference type="EC" id="2.7.12.2"/>
    </reaction>
</comment>
<dbReference type="PROSITE" id="PS00107">
    <property type="entry name" value="PROTEIN_KINASE_ATP"/>
    <property type="match status" value="1"/>
</dbReference>
<accession>A0A1Y1I5Q5</accession>
<evidence type="ECO:0000256" key="3">
    <source>
        <dbReference type="ARBA" id="ARBA00022741"/>
    </source>
</evidence>
<dbReference type="GO" id="GO:0004674">
    <property type="term" value="F:protein serine/threonine kinase activity"/>
    <property type="evidence" value="ECO:0007669"/>
    <property type="project" value="UniProtKB-KW"/>
</dbReference>
<dbReference type="PANTHER" id="PTHR48013:SF32">
    <property type="entry name" value="MITOGEN-ACTIVATED PROTEIN KINASE KINASE 2-LIKE"/>
    <property type="match status" value="1"/>
</dbReference>
<feature type="region of interest" description="Disordered" evidence="12">
    <location>
        <begin position="132"/>
        <end position="168"/>
    </location>
</feature>
<keyword evidence="5 11" id="KW-0067">ATP-binding</keyword>
<dbReference type="PROSITE" id="PS00108">
    <property type="entry name" value="PROTEIN_KINASE_ST"/>
    <property type="match status" value="1"/>
</dbReference>
<keyword evidence="1" id="KW-0723">Serine/threonine-protein kinase</keyword>
<feature type="binding site" evidence="11">
    <location>
        <position position="296"/>
    </location>
    <ligand>
        <name>ATP</name>
        <dbReference type="ChEBI" id="CHEBI:30616"/>
    </ligand>
</feature>
<evidence type="ECO:0000256" key="11">
    <source>
        <dbReference type="PROSITE-ProRule" id="PRU10141"/>
    </source>
</evidence>
<keyword evidence="15" id="KW-1185">Reference proteome</keyword>
<evidence type="ECO:0000256" key="2">
    <source>
        <dbReference type="ARBA" id="ARBA00022679"/>
    </source>
</evidence>
<feature type="region of interest" description="Disordered" evidence="12">
    <location>
        <begin position="1"/>
        <end position="73"/>
    </location>
</feature>
<dbReference type="CDD" id="cd06623">
    <property type="entry name" value="PKc_MAPKK_plant_like"/>
    <property type="match status" value="1"/>
</dbReference>
<dbReference type="InterPro" id="IPR017441">
    <property type="entry name" value="Protein_kinase_ATP_BS"/>
</dbReference>
<comment type="catalytic activity">
    <reaction evidence="10">
        <text>L-tyrosyl-[protein] + ATP = O-phospho-L-tyrosyl-[protein] + ADP + H(+)</text>
        <dbReference type="Rhea" id="RHEA:10596"/>
        <dbReference type="Rhea" id="RHEA-COMP:10136"/>
        <dbReference type="Rhea" id="RHEA-COMP:20101"/>
        <dbReference type="ChEBI" id="CHEBI:15378"/>
        <dbReference type="ChEBI" id="CHEBI:30616"/>
        <dbReference type="ChEBI" id="CHEBI:46858"/>
        <dbReference type="ChEBI" id="CHEBI:61978"/>
        <dbReference type="ChEBI" id="CHEBI:456216"/>
        <dbReference type="EC" id="2.7.12.2"/>
    </reaction>
</comment>
<organism evidence="14 15">
    <name type="scientific">Klebsormidium nitens</name>
    <name type="common">Green alga</name>
    <name type="synonym">Ulothrix nitens</name>
    <dbReference type="NCBI Taxonomy" id="105231"/>
    <lineage>
        <taxon>Eukaryota</taxon>
        <taxon>Viridiplantae</taxon>
        <taxon>Streptophyta</taxon>
        <taxon>Klebsormidiophyceae</taxon>
        <taxon>Klebsormidiales</taxon>
        <taxon>Klebsormidiaceae</taxon>
        <taxon>Klebsormidium</taxon>
    </lineage>
</organism>
<evidence type="ECO:0000256" key="10">
    <source>
        <dbReference type="ARBA" id="ARBA00051693"/>
    </source>
</evidence>
<evidence type="ECO:0000259" key="13">
    <source>
        <dbReference type="PROSITE" id="PS50011"/>
    </source>
</evidence>
<dbReference type="GO" id="GO:0005524">
    <property type="term" value="F:ATP binding"/>
    <property type="evidence" value="ECO:0007669"/>
    <property type="project" value="UniProtKB-UniRule"/>
</dbReference>
<dbReference type="EMBL" id="DF237140">
    <property type="protein sequence ID" value="GAQ84491.1"/>
    <property type="molecule type" value="Genomic_DNA"/>
</dbReference>
<dbReference type="FunFam" id="1.10.510.10:FF:000432">
    <property type="entry name" value="mitogen-activated protein kinase kinase 3"/>
    <property type="match status" value="1"/>
</dbReference>